<evidence type="ECO:0000313" key="6">
    <source>
        <dbReference type="EMBL" id="EJN60869.1"/>
    </source>
</evidence>
<dbReference type="GO" id="GO:0016020">
    <property type="term" value="C:membrane"/>
    <property type="evidence" value="ECO:0007669"/>
    <property type="project" value="UniProtKB-SubCell"/>
</dbReference>
<accession>J3JHC4</accession>
<reference evidence="6 7" key="1">
    <citation type="journal article" date="2012" name="J. Bacteriol.">
        <title>Draft Genome Sequence of the Extremely Halophilic Archaeon Halogranum salarium B-1T.</title>
        <authorList>
            <person name="Kim K.K."/>
            <person name="Lee K.C."/>
            <person name="Lee J.S."/>
        </authorList>
    </citation>
    <scope>NUCLEOTIDE SEQUENCE [LARGE SCALE GENOMIC DNA]</scope>
    <source>
        <strain evidence="6 7">B-1</strain>
    </source>
</reference>
<dbReference type="Proteomes" id="UP000007813">
    <property type="component" value="Unassembled WGS sequence"/>
</dbReference>
<evidence type="ECO:0000256" key="2">
    <source>
        <dbReference type="ARBA" id="ARBA00022692"/>
    </source>
</evidence>
<evidence type="ECO:0000256" key="4">
    <source>
        <dbReference type="ARBA" id="ARBA00023136"/>
    </source>
</evidence>
<sequence length="146" mass="15813">MSEEAITIDIEDEQASEAAAEESSDGLLFLLARLLFAIPLGFTALNHWKDMEGTIGYAEAMGVPNADKLVPFSVGMLSFGSIGIALWRLPTLAAGAVATFLVGVTPQMHRFWEADEEQKQSEQTHFVKNVAMLGGALAFLIKARQD</sequence>
<comment type="subcellular location">
    <subcellularLocation>
        <location evidence="1">Membrane</location>
        <topology evidence="1">Multi-pass membrane protein</topology>
    </subcellularLocation>
</comment>
<dbReference type="OrthoDB" id="333702at2157"/>
<comment type="caution">
    <text evidence="6">The sequence shown here is derived from an EMBL/GenBank/DDBJ whole genome shotgun (WGS) entry which is preliminary data.</text>
</comment>
<evidence type="ECO:0000313" key="7">
    <source>
        <dbReference type="Proteomes" id="UP000007813"/>
    </source>
</evidence>
<name>J3JHC4_9EURY</name>
<evidence type="ECO:0000256" key="5">
    <source>
        <dbReference type="SAM" id="Phobius"/>
    </source>
</evidence>
<evidence type="ECO:0000256" key="1">
    <source>
        <dbReference type="ARBA" id="ARBA00004141"/>
    </source>
</evidence>
<dbReference type="InterPro" id="IPR032808">
    <property type="entry name" value="DoxX"/>
</dbReference>
<dbReference type="RefSeq" id="WP_009366588.1">
    <property type="nucleotide sequence ID" value="NZ_ALJD01000003.1"/>
</dbReference>
<keyword evidence="3 5" id="KW-1133">Transmembrane helix</keyword>
<gene>
    <name evidence="6" type="ORF">HSB1_14720</name>
</gene>
<organism evidence="6 7">
    <name type="scientific">Halogranum salarium B-1</name>
    <dbReference type="NCBI Taxonomy" id="1210908"/>
    <lineage>
        <taxon>Archaea</taxon>
        <taxon>Methanobacteriati</taxon>
        <taxon>Methanobacteriota</taxon>
        <taxon>Stenosarchaea group</taxon>
        <taxon>Halobacteria</taxon>
        <taxon>Halobacteriales</taxon>
        <taxon>Haloferacaceae</taxon>
    </lineage>
</organism>
<dbReference type="Pfam" id="PF07681">
    <property type="entry name" value="DoxX"/>
    <property type="match status" value="1"/>
</dbReference>
<feature type="transmembrane region" description="Helical" evidence="5">
    <location>
        <begin position="93"/>
        <end position="112"/>
    </location>
</feature>
<keyword evidence="2 5" id="KW-0812">Transmembrane</keyword>
<protein>
    <submittedName>
        <fullName evidence="6">DoxX family protein</fullName>
    </submittedName>
</protein>
<keyword evidence="4 5" id="KW-0472">Membrane</keyword>
<proteinExistence type="predicted"/>
<feature type="transmembrane region" description="Helical" evidence="5">
    <location>
        <begin position="27"/>
        <end position="48"/>
    </location>
</feature>
<dbReference type="AlphaFoldDB" id="J3JHC4"/>
<dbReference type="EMBL" id="ALJD01000003">
    <property type="protein sequence ID" value="EJN60869.1"/>
    <property type="molecule type" value="Genomic_DNA"/>
</dbReference>
<dbReference type="eggNOG" id="arCOG03070">
    <property type="taxonomic scope" value="Archaea"/>
</dbReference>
<evidence type="ECO:0000256" key="3">
    <source>
        <dbReference type="ARBA" id="ARBA00022989"/>
    </source>
</evidence>